<dbReference type="InterPro" id="IPR052559">
    <property type="entry name" value="V-haloperoxidase"/>
</dbReference>
<dbReference type="InterPro" id="IPR016119">
    <property type="entry name" value="Br/Cl_peroxidase_C"/>
</dbReference>
<reference evidence="1 2" key="1">
    <citation type="submission" date="2018-10" db="EMBL/GenBank/DDBJ databases">
        <authorList>
            <consortium name="IHU Genomes"/>
        </authorList>
    </citation>
    <scope>NUCLEOTIDE SEQUENCE [LARGE SCALE GENOMIC DNA]</scope>
    <source>
        <strain evidence="1 2">A1</strain>
    </source>
</reference>
<dbReference type="SUPFAM" id="SSF48317">
    <property type="entry name" value="Acid phosphatase/Vanadium-dependent haloperoxidase"/>
    <property type="match status" value="1"/>
</dbReference>
<dbReference type="Proteomes" id="UP000594342">
    <property type="component" value="Unassembled WGS sequence"/>
</dbReference>
<dbReference type="PANTHER" id="PTHR34599">
    <property type="entry name" value="PEROXIDASE-RELATED"/>
    <property type="match status" value="1"/>
</dbReference>
<evidence type="ECO:0000313" key="1">
    <source>
        <dbReference type="EMBL" id="VBB17578.1"/>
    </source>
</evidence>
<dbReference type="InterPro" id="IPR036938">
    <property type="entry name" value="PAP2/HPO_sf"/>
</dbReference>
<protein>
    <submittedName>
        <fullName evidence="1">PAP2 superfamily protein</fullName>
    </submittedName>
</protein>
<dbReference type="Gene3D" id="1.10.606.10">
    <property type="entry name" value="Vanadium-containing Chloroperoxidase, domain 2"/>
    <property type="match status" value="1"/>
</dbReference>
<gene>
    <name evidence="1" type="ORF">YASMINEVIRUS_41</name>
</gene>
<name>A0A5K0U6L7_9VIRU</name>
<keyword evidence="2" id="KW-1185">Reference proteome</keyword>
<proteinExistence type="predicted"/>
<dbReference type="EMBL" id="UPSH01000001">
    <property type="protein sequence ID" value="VBB17578.1"/>
    <property type="molecule type" value="Genomic_DNA"/>
</dbReference>
<sequence length="485" mass="55611">MYIITYLLKVVANLKYLLFRIICSVRDTAWVVMYPYADADCFDTVFKKGLIQSSDKRVTRKNVRTFYKAVENNDLKKLVSVVNPSLKVVDPLCFYSKQTYGPLCNTTVVDPPHSYSSREFALNMLELYFMYLMRDVKFSEWSSYPIYSQCMDLMKSHDKKTRFNLRMNNKANNINDNTYYVSQFLLQPVPYWQGGMDNKIKPYKHGSDTLTTIELYEQLHHYGVVPTIDIGPEATRRYIVTGRDLATMVHKDHPIQVTLGAYKLLNGVYPESKKIFNKTLPITPFVDNGQPLIELLITMASMCVLRSAWYHKYHTFRVLRPEEFGYNVEKEIGKFNDVVLDKNNVILKEVNYRIGSHLLPGVYPEGCPAHPSFPSGHAVLAGAGITIIKAFFDEDYEIPHMIPNSAGDTLETTSEKVKVGDELNKLAFNMAFGRNWAGIHYRMDAENGIKLGEHVAISILRDYVKGCNAPVKFTFRSYFGDKITI</sequence>
<organism evidence="1 2">
    <name type="scientific">Yasminevirus sp. GU-2018</name>
    <dbReference type="NCBI Taxonomy" id="2420051"/>
    <lineage>
        <taxon>Viruses</taxon>
        <taxon>Varidnaviria</taxon>
        <taxon>Bamfordvirae</taxon>
        <taxon>Nucleocytoviricota</taxon>
        <taxon>Megaviricetes</taxon>
        <taxon>Imitervirales</taxon>
        <taxon>Mimiviridae</taxon>
        <taxon>Klosneuvirinae</taxon>
        <taxon>Yasminevirus</taxon>
        <taxon>Yasminevirus saudimassiliense</taxon>
    </lineage>
</organism>
<dbReference type="PANTHER" id="PTHR34599:SF1">
    <property type="entry name" value="PHOSPHATIDIC ACID PHOSPHATASE TYPE 2_HALOPEROXIDASE DOMAIN-CONTAINING PROTEIN"/>
    <property type="match status" value="1"/>
</dbReference>
<evidence type="ECO:0000313" key="2">
    <source>
        <dbReference type="Proteomes" id="UP000594342"/>
    </source>
</evidence>
<comment type="caution">
    <text evidence="1">The sequence shown here is derived from an EMBL/GenBank/DDBJ whole genome shotgun (WGS) entry which is preliminary data.</text>
</comment>
<accession>A0A5K0U6L7</accession>
<dbReference type="CDD" id="cd03398">
    <property type="entry name" value="PAP2_haloperoxidase"/>
    <property type="match status" value="1"/>
</dbReference>
<dbReference type="GO" id="GO:0004601">
    <property type="term" value="F:peroxidase activity"/>
    <property type="evidence" value="ECO:0007669"/>
    <property type="project" value="InterPro"/>
</dbReference>